<dbReference type="PROSITE" id="PS00700">
    <property type="entry name" value="RIBOSOMAL_L6_2"/>
    <property type="match status" value="1"/>
</dbReference>
<evidence type="ECO:0000259" key="6">
    <source>
        <dbReference type="Pfam" id="PF00347"/>
    </source>
</evidence>
<dbReference type="NCBIfam" id="NF004037">
    <property type="entry name" value="PRK05518.1"/>
    <property type="match status" value="1"/>
</dbReference>
<dbReference type="PANTHER" id="PTHR11655">
    <property type="entry name" value="60S/50S RIBOSOMAL PROTEIN L6/L9"/>
    <property type="match status" value="1"/>
</dbReference>
<feature type="domain" description="Large ribosomal subunit protein uL6 alpha-beta" evidence="6">
    <location>
        <begin position="11"/>
        <end position="84"/>
    </location>
</feature>
<dbReference type="PIRSF" id="PIRSF002162">
    <property type="entry name" value="Ribosomal_L6"/>
    <property type="match status" value="1"/>
</dbReference>
<keyword evidence="3 5" id="KW-0689">Ribosomal protein</keyword>
<keyword evidence="2 5" id="KW-0694">RNA-binding</keyword>
<dbReference type="EMBL" id="MT631228">
    <property type="protein sequence ID" value="QNO46852.1"/>
    <property type="molecule type" value="Genomic_DNA"/>
</dbReference>
<dbReference type="Pfam" id="PF00347">
    <property type="entry name" value="Ribosomal_L6"/>
    <property type="match status" value="2"/>
</dbReference>
<keyword evidence="4 5" id="KW-0687">Ribonucleoprotein</keyword>
<dbReference type="GO" id="GO:0019843">
    <property type="term" value="F:rRNA binding"/>
    <property type="evidence" value="ECO:0007669"/>
    <property type="project" value="UniProtKB-UniRule"/>
</dbReference>
<dbReference type="InterPro" id="IPR000702">
    <property type="entry name" value="Ribosomal_uL6-like"/>
</dbReference>
<feature type="domain" description="Large ribosomal subunit protein uL6 alpha-beta" evidence="6">
    <location>
        <begin position="97"/>
        <end position="171"/>
    </location>
</feature>
<dbReference type="NCBIfam" id="TIGR03653">
    <property type="entry name" value="uL6_arch"/>
    <property type="match status" value="1"/>
</dbReference>
<evidence type="ECO:0000256" key="2">
    <source>
        <dbReference type="ARBA" id="ARBA00022884"/>
    </source>
</evidence>
<evidence type="ECO:0000256" key="3">
    <source>
        <dbReference type="ARBA" id="ARBA00022980"/>
    </source>
</evidence>
<evidence type="ECO:0000256" key="1">
    <source>
        <dbReference type="ARBA" id="ARBA00022730"/>
    </source>
</evidence>
<dbReference type="InterPro" id="IPR020040">
    <property type="entry name" value="Ribosomal_uL6_a/b-dom"/>
</dbReference>
<comment type="subunit">
    <text evidence="5">Part of the 50S ribosomal subunit.</text>
</comment>
<evidence type="ECO:0000256" key="5">
    <source>
        <dbReference type="HAMAP-Rule" id="MF_01365"/>
    </source>
</evidence>
<reference evidence="8" key="1">
    <citation type="submission" date="2020-06" db="EMBL/GenBank/DDBJ databases">
        <title>Unique genomic features of the anaerobic methanotrophic archaea.</title>
        <authorList>
            <person name="Chadwick G.L."/>
            <person name="Skennerton C.T."/>
            <person name="Laso-Perez R."/>
            <person name="Leu A.O."/>
            <person name="Speth D.R."/>
            <person name="Yu H."/>
            <person name="Morgan-Lang C."/>
            <person name="Hatzenpichler R."/>
            <person name="Goudeau D."/>
            <person name="Malmstrom R."/>
            <person name="Brazelton W.J."/>
            <person name="Woyke T."/>
            <person name="Hallam S.J."/>
            <person name="Tyson G.W."/>
            <person name="Wegener G."/>
            <person name="Boetius A."/>
            <person name="Orphan V."/>
        </authorList>
    </citation>
    <scope>NUCLEOTIDE SEQUENCE</scope>
</reference>
<comment type="function">
    <text evidence="5">This protein binds to the 23S rRNA, and is important in its secondary structure. It is located near the subunit interface in the base of the L7/L12 stalk, and near the tRNA binding site of the peptidyltransferase center.</text>
</comment>
<evidence type="ECO:0000256" key="4">
    <source>
        <dbReference type="ARBA" id="ARBA00023274"/>
    </source>
</evidence>
<dbReference type="SUPFAM" id="SSF56053">
    <property type="entry name" value="Ribosomal protein L6"/>
    <property type="match status" value="2"/>
</dbReference>
<protein>
    <recommendedName>
        <fullName evidence="5">Large ribosomal subunit protein uL6</fullName>
    </recommendedName>
</protein>
<dbReference type="InterPro" id="IPR002359">
    <property type="entry name" value="Ribosomal_uL6_CS2"/>
</dbReference>
<proteinExistence type="inferred from homology"/>
<organism evidence="8">
    <name type="scientific">Candidatus Methanogaster sp. ANME-2c ERB4</name>
    <dbReference type="NCBI Taxonomy" id="2759911"/>
    <lineage>
        <taxon>Archaea</taxon>
        <taxon>Methanobacteriati</taxon>
        <taxon>Methanobacteriota</taxon>
        <taxon>Stenosarchaea group</taxon>
        <taxon>Methanomicrobia</taxon>
        <taxon>Methanosarcinales</taxon>
        <taxon>ANME-2 cluster</taxon>
        <taxon>Candidatus Methanogasteraceae</taxon>
        <taxon>Candidatus Methanogaster</taxon>
    </lineage>
</organism>
<evidence type="ECO:0000313" key="7">
    <source>
        <dbReference type="EMBL" id="QNO45456.1"/>
    </source>
</evidence>
<dbReference type="GO" id="GO:0003735">
    <property type="term" value="F:structural constituent of ribosome"/>
    <property type="evidence" value="ECO:0007669"/>
    <property type="project" value="UniProtKB-UniRule"/>
</dbReference>
<dbReference type="GO" id="GO:0022625">
    <property type="term" value="C:cytosolic large ribosomal subunit"/>
    <property type="evidence" value="ECO:0007669"/>
    <property type="project" value="UniProtKB-UniRule"/>
</dbReference>
<comment type="similarity">
    <text evidence="5">Belongs to the universal ribosomal protein uL6 family.</text>
</comment>
<dbReference type="GO" id="GO:0002181">
    <property type="term" value="P:cytoplasmic translation"/>
    <property type="evidence" value="ECO:0007669"/>
    <property type="project" value="TreeGrafter"/>
</dbReference>
<gene>
    <name evidence="5 8" type="primary">rpl6</name>
    <name evidence="7" type="ORF">LDPHHAMN_00006</name>
    <name evidence="8" type="ORF">OPEKEIOC_00008</name>
</gene>
<name>A0A7G9YFR8_9EURY</name>
<evidence type="ECO:0000313" key="8">
    <source>
        <dbReference type="EMBL" id="QNO46852.1"/>
    </source>
</evidence>
<dbReference type="HAMAP" id="MF_01365_A">
    <property type="entry name" value="Ribosomal_uL6_A"/>
    <property type="match status" value="1"/>
</dbReference>
<keyword evidence="1 5" id="KW-0699">rRNA-binding</keyword>
<dbReference type="AlphaFoldDB" id="A0A7G9YFR8"/>
<dbReference type="PANTHER" id="PTHR11655:SF16">
    <property type="entry name" value="60S RIBOSOMAL PROTEIN L9"/>
    <property type="match status" value="1"/>
</dbReference>
<dbReference type="FunFam" id="3.90.930.12:FF:000008">
    <property type="entry name" value="50S ribosomal protein L6"/>
    <property type="match status" value="1"/>
</dbReference>
<dbReference type="InterPro" id="IPR036789">
    <property type="entry name" value="Ribosomal_uL6-like_a/b-dom_sf"/>
</dbReference>
<dbReference type="Gene3D" id="3.90.930.12">
    <property type="entry name" value="Ribosomal protein L6, alpha-beta domain"/>
    <property type="match status" value="2"/>
</dbReference>
<sequence>MAKEIKKTVAIPDDVTVSIDGRMVTVSGPKGEVSRELWYPHITIQQIEDVISVDVDAAMIRKKQKAMVGTLTSHIKNMIDGVAHGYRYQMKMVYSHFPVQLRIDGGKFIIGNFLGEKKDRVAQILDGAEVKISGDEVTVTGINKESVGQTAANIEQATKIKARDPRVFQDGIYVIGKEMMS</sequence>
<accession>A0A7G9YFR8</accession>
<dbReference type="EMBL" id="MT631122">
    <property type="protein sequence ID" value="QNO45456.1"/>
    <property type="molecule type" value="Genomic_DNA"/>
</dbReference>
<dbReference type="InterPro" id="IPR019907">
    <property type="entry name" value="Ribosomal_uL6_arc"/>
</dbReference>